<dbReference type="EMBL" id="PNHE01000016">
    <property type="protein sequence ID" value="PMC58364.1"/>
    <property type="molecule type" value="Genomic_DNA"/>
</dbReference>
<evidence type="ECO:0000313" key="2">
    <source>
        <dbReference type="EMBL" id="PMC58364.1"/>
    </source>
</evidence>
<gene>
    <name evidence="2" type="ORF">CJ205_04755</name>
</gene>
<evidence type="ECO:0000313" key="3">
    <source>
        <dbReference type="Proteomes" id="UP000235682"/>
    </source>
</evidence>
<accession>A0A1G8JQD9</accession>
<dbReference type="OrthoDB" id="9812295at2"/>
<sequence length="208" mass="23776">MKQLIAIVGNNSSPSTNRQLLCYMQDHFKDQAHIELMEIAGLPVFNKPSDKKVPKRVLEMAQKIEAADGVIISTPEYNHTIPSALRNALHWLSYYIYPLVDKPVMITGASYGRLGSSRAQAHLRQILDSNDIRARVMPNLEFMLGYSLQAFDEEGKLVDPAIRQQLDQIFAEYLIFCDLTNDLIQKYGSNKQEAKDFSWDKDKKEQIK</sequence>
<name>A0A1G8JQD9_9LACT</name>
<dbReference type="InterPro" id="IPR050712">
    <property type="entry name" value="NAD(P)H-dep_reductase"/>
</dbReference>
<organism evidence="2 3">
    <name type="scientific">Dolosicoccus paucivorans</name>
    <dbReference type="NCBI Taxonomy" id="84521"/>
    <lineage>
        <taxon>Bacteria</taxon>
        <taxon>Bacillati</taxon>
        <taxon>Bacillota</taxon>
        <taxon>Bacilli</taxon>
        <taxon>Lactobacillales</taxon>
        <taxon>Aerococcaceae</taxon>
        <taxon>Dolosicoccus</taxon>
    </lineage>
</organism>
<dbReference type="GO" id="GO:0016491">
    <property type="term" value="F:oxidoreductase activity"/>
    <property type="evidence" value="ECO:0007669"/>
    <property type="project" value="InterPro"/>
</dbReference>
<keyword evidence="3" id="KW-1185">Reference proteome</keyword>
<dbReference type="PANTHER" id="PTHR30543">
    <property type="entry name" value="CHROMATE REDUCTASE"/>
    <property type="match status" value="1"/>
</dbReference>
<dbReference type="PANTHER" id="PTHR30543:SF21">
    <property type="entry name" value="NAD(P)H-DEPENDENT FMN REDUCTASE LOT6"/>
    <property type="match status" value="1"/>
</dbReference>
<protein>
    <submittedName>
        <fullName evidence="2">NAD(P)H-dependent oxidoreductase</fullName>
    </submittedName>
</protein>
<comment type="caution">
    <text evidence="2">The sequence shown here is derived from an EMBL/GenBank/DDBJ whole genome shotgun (WGS) entry which is preliminary data.</text>
</comment>
<reference evidence="2 3" key="1">
    <citation type="submission" date="2017-09" db="EMBL/GenBank/DDBJ databases">
        <title>Bacterial strain isolated from the female urinary microbiota.</title>
        <authorList>
            <person name="Thomas-White K."/>
            <person name="Kumar N."/>
            <person name="Forster S."/>
            <person name="Putonti C."/>
            <person name="Lawley T."/>
            <person name="Wolfe A.J."/>
        </authorList>
    </citation>
    <scope>NUCLEOTIDE SEQUENCE [LARGE SCALE GENOMIC DNA]</scope>
    <source>
        <strain evidence="2 3">UMB0852</strain>
    </source>
</reference>
<dbReference type="Proteomes" id="UP000235682">
    <property type="component" value="Unassembled WGS sequence"/>
</dbReference>
<dbReference type="RefSeq" id="WP_092084318.1">
    <property type="nucleotide sequence ID" value="NZ_FNEL01000006.1"/>
</dbReference>
<dbReference type="InterPro" id="IPR029039">
    <property type="entry name" value="Flavoprotein-like_sf"/>
</dbReference>
<dbReference type="Pfam" id="PF03358">
    <property type="entry name" value="FMN_red"/>
    <property type="match status" value="1"/>
</dbReference>
<dbReference type="GO" id="GO:0005829">
    <property type="term" value="C:cytosol"/>
    <property type="evidence" value="ECO:0007669"/>
    <property type="project" value="TreeGrafter"/>
</dbReference>
<dbReference type="SUPFAM" id="SSF52218">
    <property type="entry name" value="Flavoproteins"/>
    <property type="match status" value="1"/>
</dbReference>
<evidence type="ECO:0000259" key="1">
    <source>
        <dbReference type="Pfam" id="PF03358"/>
    </source>
</evidence>
<dbReference type="AlphaFoldDB" id="A0A1G8JQD9"/>
<dbReference type="Gene3D" id="3.40.50.360">
    <property type="match status" value="1"/>
</dbReference>
<dbReference type="InterPro" id="IPR005025">
    <property type="entry name" value="FMN_Rdtase-like_dom"/>
</dbReference>
<dbReference type="STRING" id="84521.SAMN04487994_100621"/>
<dbReference type="GO" id="GO:0010181">
    <property type="term" value="F:FMN binding"/>
    <property type="evidence" value="ECO:0007669"/>
    <property type="project" value="TreeGrafter"/>
</dbReference>
<proteinExistence type="predicted"/>
<feature type="domain" description="NADPH-dependent FMN reductase-like" evidence="1">
    <location>
        <begin position="4"/>
        <end position="146"/>
    </location>
</feature>